<gene>
    <name evidence="3" type="ORF">MAIT1_03212</name>
</gene>
<evidence type="ECO:0000313" key="3">
    <source>
        <dbReference type="EMBL" id="OSM05074.1"/>
    </source>
</evidence>
<comment type="similarity">
    <text evidence="1">Belongs to the UPF0174 family.</text>
</comment>
<protein>
    <recommendedName>
        <fullName evidence="2">Ubiquinol-cytochrome c chaperone domain-containing protein</fullName>
    </recommendedName>
</protein>
<evidence type="ECO:0000313" key="4">
    <source>
        <dbReference type="Proteomes" id="UP000194003"/>
    </source>
</evidence>
<comment type="caution">
    <text evidence="3">The sequence shown here is derived from an EMBL/GenBank/DDBJ whole genome shotgun (WGS) entry which is preliminary data.</text>
</comment>
<sequence length="173" mass="19427">MSWLQRLFGGSNAEQRLKRGALAAQKSLASAALKLSENNALGVEDDFDHRFETMILVGSALSFHVRRQAGNDAARINQALWDAIFEGFDYSMRQRGVNDIRIGARMEKLLQNAMGRRDVYLNALENDDEPALRAAIRRNVLDSNCETDDPRIDGLIDAMQKMRDYAPNLIKAS</sequence>
<dbReference type="STRING" id="1434232.MAIT1_03212"/>
<dbReference type="EMBL" id="LVJN01000018">
    <property type="protein sequence ID" value="OSM05074.1"/>
    <property type="molecule type" value="Genomic_DNA"/>
</dbReference>
<feature type="domain" description="Ubiquinol-cytochrome c chaperone" evidence="2">
    <location>
        <begin position="40"/>
        <end position="163"/>
    </location>
</feature>
<evidence type="ECO:0000259" key="2">
    <source>
        <dbReference type="Pfam" id="PF03981"/>
    </source>
</evidence>
<evidence type="ECO:0000256" key="1">
    <source>
        <dbReference type="ARBA" id="ARBA00006436"/>
    </source>
</evidence>
<name>A0A1Y2K5V6_9PROT</name>
<dbReference type="InterPro" id="IPR021150">
    <property type="entry name" value="Ubiq_cyt_c_chap"/>
</dbReference>
<dbReference type="RefSeq" id="WP_158089381.1">
    <property type="nucleotide sequence ID" value="NZ_LVJN01000018.1"/>
</dbReference>
<dbReference type="AlphaFoldDB" id="A0A1Y2K5V6"/>
<accession>A0A1Y2K5V6</accession>
<reference evidence="3 4" key="1">
    <citation type="journal article" date="2016" name="BMC Genomics">
        <title>Combined genomic and structural analyses of a cultured magnetotactic bacterium reveals its niche adaptation to a dynamic environment.</title>
        <authorList>
            <person name="Araujo A.C."/>
            <person name="Morillo V."/>
            <person name="Cypriano J."/>
            <person name="Teixeira L.C."/>
            <person name="Leao P."/>
            <person name="Lyra S."/>
            <person name="Almeida L.G."/>
            <person name="Bazylinski D.A."/>
            <person name="Vasconcellos A.T."/>
            <person name="Abreu F."/>
            <person name="Lins U."/>
        </authorList>
    </citation>
    <scope>NUCLEOTIDE SEQUENCE [LARGE SCALE GENOMIC DNA]</scope>
    <source>
        <strain evidence="3 4">IT-1</strain>
    </source>
</reference>
<proteinExistence type="inferred from homology"/>
<dbReference type="Proteomes" id="UP000194003">
    <property type="component" value="Unassembled WGS sequence"/>
</dbReference>
<keyword evidence="4" id="KW-1185">Reference proteome</keyword>
<dbReference type="OrthoDB" id="7158889at2"/>
<dbReference type="Pfam" id="PF03981">
    <property type="entry name" value="Ubiq_cyt_C_chap"/>
    <property type="match status" value="1"/>
</dbReference>
<organism evidence="3 4">
    <name type="scientific">Magnetofaba australis IT-1</name>
    <dbReference type="NCBI Taxonomy" id="1434232"/>
    <lineage>
        <taxon>Bacteria</taxon>
        <taxon>Pseudomonadati</taxon>
        <taxon>Pseudomonadota</taxon>
        <taxon>Magnetococcia</taxon>
        <taxon>Magnetococcales</taxon>
        <taxon>Magnetococcaceae</taxon>
        <taxon>Magnetofaba</taxon>
    </lineage>
</organism>